<protein>
    <recommendedName>
        <fullName evidence="1">DNA (cytosine-5-)-methyltransferase</fullName>
        <ecNumber evidence="1">2.1.1.37</ecNumber>
    </recommendedName>
</protein>
<dbReference type="SUPFAM" id="SSF53335">
    <property type="entry name" value="S-adenosyl-L-methionine-dependent methyltransferases"/>
    <property type="match status" value="1"/>
</dbReference>
<keyword evidence="3 7" id="KW-0808">Transferase</keyword>
<sequence length="533" mass="59615">MRQIPVVDLFAGPGGLSEGFHAYSAADLGFSVRASIEKEEYAYNTLLLRSFFREFPRGAAPEAYYEYVSGLGMSRDELFARFPEQAARATQKAHLLELGASTEARALTDQIVERAIGGAADWVLLGGPPCQAYSVAGRARHAKVERAVFEADQRHLLYREYLRILARFRPAVFVMENVKGLATAKLGGESVFRRILEDLEAPARAMDLTESAASDIRYHICSFVVRRPDARLLRAQDFVIEADRYGMPQKRERIILLGIRADIAAEPFSALEPEKPPTVGDVIGDLPPLRSRLSREPDSPEAWNRHVLQGAESVLTMEQVRTWPKLREHLEKVIRELPFGRPTGGRFMQGEPRLRRLGEWYADPRLRGFLNHEARSHMPSDLARYLFVSCFGAVFGQSPSLHDFPPELYPDHQNVGEALKKGSGGFVDRFKVQLRDQPASTIVSHMAKDGHYYIHFDPLQCRSLTVREAARLQTFPDNYFFEGNRTEQYTQVGNAVPPLLANKLARVVAELLGTKASAGTQPAETAKLDAAAP</sequence>
<dbReference type="InterPro" id="IPR001525">
    <property type="entry name" value="C5_MeTfrase"/>
</dbReference>
<keyword evidence="2 7" id="KW-0489">Methyltransferase</keyword>
<dbReference type="Gene3D" id="3.90.120.10">
    <property type="entry name" value="DNA Methylase, subunit A, domain 2"/>
    <property type="match status" value="1"/>
</dbReference>
<evidence type="ECO:0000313" key="10">
    <source>
        <dbReference type="Proteomes" id="UP000476837"/>
    </source>
</evidence>
<organism evidence="9 10">
    <name type="scientific">Azospirillum brasilense</name>
    <dbReference type="NCBI Taxonomy" id="192"/>
    <lineage>
        <taxon>Bacteria</taxon>
        <taxon>Pseudomonadati</taxon>
        <taxon>Pseudomonadota</taxon>
        <taxon>Alphaproteobacteria</taxon>
        <taxon>Rhodospirillales</taxon>
        <taxon>Azospirillaceae</taxon>
        <taxon>Azospirillum</taxon>
    </lineage>
</organism>
<accession>A0A6L3ASV5</accession>
<dbReference type="EMBL" id="QOKV01000029">
    <property type="protein sequence ID" value="KAA0678172.1"/>
    <property type="molecule type" value="Genomic_DNA"/>
</dbReference>
<evidence type="ECO:0000256" key="5">
    <source>
        <dbReference type="ARBA" id="ARBA00022747"/>
    </source>
</evidence>
<feature type="active site" evidence="7">
    <location>
        <position position="130"/>
    </location>
</feature>
<keyword evidence="5" id="KW-0680">Restriction system</keyword>
<dbReference type="PROSITE" id="PS00095">
    <property type="entry name" value="C5_MTASE_2"/>
    <property type="match status" value="1"/>
</dbReference>
<dbReference type="InterPro" id="IPR050390">
    <property type="entry name" value="C5-Methyltransferase"/>
</dbReference>
<evidence type="ECO:0000256" key="3">
    <source>
        <dbReference type="ARBA" id="ARBA00022679"/>
    </source>
</evidence>
<evidence type="ECO:0000256" key="1">
    <source>
        <dbReference type="ARBA" id="ARBA00011975"/>
    </source>
</evidence>
<evidence type="ECO:0000256" key="6">
    <source>
        <dbReference type="ARBA" id="ARBA00047422"/>
    </source>
</evidence>
<dbReference type="Pfam" id="PF00145">
    <property type="entry name" value="DNA_methylase"/>
    <property type="match status" value="2"/>
</dbReference>
<evidence type="ECO:0000256" key="2">
    <source>
        <dbReference type="ARBA" id="ARBA00022603"/>
    </source>
</evidence>
<dbReference type="EC" id="2.1.1.37" evidence="1"/>
<dbReference type="GO" id="GO:0009307">
    <property type="term" value="P:DNA restriction-modification system"/>
    <property type="evidence" value="ECO:0007669"/>
    <property type="project" value="UniProtKB-KW"/>
</dbReference>
<dbReference type="PANTHER" id="PTHR10629:SF52">
    <property type="entry name" value="DNA (CYTOSINE-5)-METHYLTRANSFERASE 1"/>
    <property type="match status" value="1"/>
</dbReference>
<evidence type="ECO:0000256" key="7">
    <source>
        <dbReference type="PROSITE-ProRule" id="PRU01016"/>
    </source>
</evidence>
<comment type="similarity">
    <text evidence="7 8">Belongs to the class I-like SAM-binding methyltransferase superfamily. C5-methyltransferase family.</text>
</comment>
<dbReference type="GO" id="GO:0044027">
    <property type="term" value="P:negative regulation of gene expression via chromosomal CpG island methylation"/>
    <property type="evidence" value="ECO:0007669"/>
    <property type="project" value="TreeGrafter"/>
</dbReference>
<reference evidence="9 10" key="1">
    <citation type="submission" date="2018-07" db="EMBL/GenBank/DDBJ databases">
        <title>Genome sequence of Roseomonas fauriae ATCC 49958.</title>
        <authorList>
            <person name="Sant'Anna F.H."/>
            <person name="Baldani J.I."/>
            <person name="Zilli J.E."/>
            <person name="Reis V.M."/>
            <person name="Hartmann A."/>
            <person name="Cruz L."/>
            <person name="de Souza E.M."/>
            <person name="de Oliveira Pedrosa F."/>
            <person name="Passaglia L.M.P."/>
        </authorList>
    </citation>
    <scope>NUCLEOTIDE SEQUENCE [LARGE SCALE GENOMIC DNA]</scope>
    <source>
        <strain evidence="9 10">ATCC 49958</strain>
    </source>
</reference>
<dbReference type="NCBIfam" id="TIGR00675">
    <property type="entry name" value="dcm"/>
    <property type="match status" value="1"/>
</dbReference>
<dbReference type="GO" id="GO:0032259">
    <property type="term" value="P:methylation"/>
    <property type="evidence" value="ECO:0007669"/>
    <property type="project" value="UniProtKB-KW"/>
</dbReference>
<keyword evidence="4 7" id="KW-0949">S-adenosyl-L-methionine</keyword>
<proteinExistence type="inferred from homology"/>
<name>A0A6L3ASV5_AZOBR</name>
<evidence type="ECO:0000256" key="8">
    <source>
        <dbReference type="RuleBase" id="RU000416"/>
    </source>
</evidence>
<dbReference type="PRINTS" id="PR00105">
    <property type="entry name" value="C5METTRFRASE"/>
</dbReference>
<dbReference type="GO" id="GO:0003886">
    <property type="term" value="F:DNA (cytosine-5-)-methyltransferase activity"/>
    <property type="evidence" value="ECO:0007669"/>
    <property type="project" value="UniProtKB-EC"/>
</dbReference>
<dbReference type="Proteomes" id="UP000476837">
    <property type="component" value="Unassembled WGS sequence"/>
</dbReference>
<dbReference type="InterPro" id="IPR029063">
    <property type="entry name" value="SAM-dependent_MTases_sf"/>
</dbReference>
<dbReference type="InterPro" id="IPR031303">
    <property type="entry name" value="C5_meth_CS"/>
</dbReference>
<dbReference type="PROSITE" id="PS51679">
    <property type="entry name" value="SAM_MT_C5"/>
    <property type="match status" value="1"/>
</dbReference>
<evidence type="ECO:0000256" key="4">
    <source>
        <dbReference type="ARBA" id="ARBA00022691"/>
    </source>
</evidence>
<comment type="caution">
    <text evidence="9">The sequence shown here is derived from an EMBL/GenBank/DDBJ whole genome shotgun (WGS) entry which is preliminary data.</text>
</comment>
<dbReference type="AlphaFoldDB" id="A0A6L3ASV5"/>
<comment type="catalytic activity">
    <reaction evidence="6">
        <text>a 2'-deoxycytidine in DNA + S-adenosyl-L-methionine = a 5-methyl-2'-deoxycytidine in DNA + S-adenosyl-L-homocysteine + H(+)</text>
        <dbReference type="Rhea" id="RHEA:13681"/>
        <dbReference type="Rhea" id="RHEA-COMP:11369"/>
        <dbReference type="Rhea" id="RHEA-COMP:11370"/>
        <dbReference type="ChEBI" id="CHEBI:15378"/>
        <dbReference type="ChEBI" id="CHEBI:57856"/>
        <dbReference type="ChEBI" id="CHEBI:59789"/>
        <dbReference type="ChEBI" id="CHEBI:85452"/>
        <dbReference type="ChEBI" id="CHEBI:85454"/>
        <dbReference type="EC" id="2.1.1.37"/>
    </reaction>
</comment>
<dbReference type="RefSeq" id="WP_149167762.1">
    <property type="nucleotide sequence ID" value="NZ_QOKV01000029.1"/>
</dbReference>
<dbReference type="GO" id="GO:0003677">
    <property type="term" value="F:DNA binding"/>
    <property type="evidence" value="ECO:0007669"/>
    <property type="project" value="TreeGrafter"/>
</dbReference>
<dbReference type="Gene3D" id="3.40.50.150">
    <property type="entry name" value="Vaccinia Virus protein VP39"/>
    <property type="match status" value="1"/>
</dbReference>
<dbReference type="PANTHER" id="PTHR10629">
    <property type="entry name" value="CYTOSINE-SPECIFIC METHYLTRANSFERASE"/>
    <property type="match status" value="1"/>
</dbReference>
<evidence type="ECO:0000313" key="9">
    <source>
        <dbReference type="EMBL" id="KAA0678172.1"/>
    </source>
</evidence>
<gene>
    <name evidence="9" type="ORF">DS837_28045</name>
</gene>